<evidence type="ECO:0000313" key="2">
    <source>
        <dbReference type="Proteomes" id="UP000324222"/>
    </source>
</evidence>
<keyword evidence="2" id="KW-1185">Reference proteome</keyword>
<organism evidence="1 2">
    <name type="scientific">Portunus trituberculatus</name>
    <name type="common">Swimming crab</name>
    <name type="synonym">Neptunus trituberculatus</name>
    <dbReference type="NCBI Taxonomy" id="210409"/>
    <lineage>
        <taxon>Eukaryota</taxon>
        <taxon>Metazoa</taxon>
        <taxon>Ecdysozoa</taxon>
        <taxon>Arthropoda</taxon>
        <taxon>Crustacea</taxon>
        <taxon>Multicrustacea</taxon>
        <taxon>Malacostraca</taxon>
        <taxon>Eumalacostraca</taxon>
        <taxon>Eucarida</taxon>
        <taxon>Decapoda</taxon>
        <taxon>Pleocyemata</taxon>
        <taxon>Brachyura</taxon>
        <taxon>Eubrachyura</taxon>
        <taxon>Portunoidea</taxon>
        <taxon>Portunidae</taxon>
        <taxon>Portuninae</taxon>
        <taxon>Portunus</taxon>
    </lineage>
</organism>
<accession>A0A5B7KDC9</accession>
<reference evidence="1 2" key="1">
    <citation type="submission" date="2019-05" db="EMBL/GenBank/DDBJ databases">
        <title>Another draft genome of Portunus trituberculatus and its Hox gene families provides insights of decapod evolution.</title>
        <authorList>
            <person name="Jeong J.-H."/>
            <person name="Song I."/>
            <person name="Kim S."/>
            <person name="Choi T."/>
            <person name="Kim D."/>
            <person name="Ryu S."/>
            <person name="Kim W."/>
        </authorList>
    </citation>
    <scope>NUCLEOTIDE SEQUENCE [LARGE SCALE GENOMIC DNA]</scope>
    <source>
        <tissue evidence="1">Muscle</tissue>
    </source>
</reference>
<dbReference type="Proteomes" id="UP000324222">
    <property type="component" value="Unassembled WGS sequence"/>
</dbReference>
<gene>
    <name evidence="1" type="ORF">E2C01_100891</name>
</gene>
<protein>
    <submittedName>
        <fullName evidence="1">Uncharacterized protein</fullName>
    </submittedName>
</protein>
<comment type="caution">
    <text evidence="1">The sequence shown here is derived from an EMBL/GenBank/DDBJ whole genome shotgun (WGS) entry which is preliminary data.</text>
</comment>
<dbReference type="EMBL" id="VSRR010144717">
    <property type="protein sequence ID" value="MPD05160.1"/>
    <property type="molecule type" value="Genomic_DNA"/>
</dbReference>
<proteinExistence type="predicted"/>
<name>A0A5B7KDC9_PORTR</name>
<evidence type="ECO:0000313" key="1">
    <source>
        <dbReference type="EMBL" id="MPD05160.1"/>
    </source>
</evidence>
<sequence>MPELPLKQKKTVTELSWKAVIGGPTTERTLLAGPFYRHRDIFTSRYPQIPVIKKWISISKSATQLAGLRKSQISATSPSAITDKLHSCHAIPLVYGRLTNPSTRFVS</sequence>
<dbReference type="AlphaFoldDB" id="A0A5B7KDC9"/>